<comment type="caution">
    <text evidence="1">The sequence shown here is derived from an EMBL/GenBank/DDBJ whole genome shotgun (WGS) entry which is preliminary data.</text>
</comment>
<name>A0A840NT86_9HYPH</name>
<dbReference type="EMBL" id="JACHIM010000001">
    <property type="protein sequence ID" value="MBB5073173.1"/>
    <property type="molecule type" value="Genomic_DNA"/>
</dbReference>
<organism evidence="1 2">
    <name type="scientific">Bartonella callosciuri</name>
    <dbReference type="NCBI Taxonomy" id="686223"/>
    <lineage>
        <taxon>Bacteria</taxon>
        <taxon>Pseudomonadati</taxon>
        <taxon>Pseudomonadota</taxon>
        <taxon>Alphaproteobacteria</taxon>
        <taxon>Hyphomicrobiales</taxon>
        <taxon>Bartonellaceae</taxon>
        <taxon>Bartonella</taxon>
    </lineage>
</organism>
<dbReference type="RefSeq" id="WP_183228419.1">
    <property type="nucleotide sequence ID" value="NZ_JACHIM010000001.1"/>
</dbReference>
<reference evidence="1 2" key="1">
    <citation type="submission" date="2020-08" db="EMBL/GenBank/DDBJ databases">
        <title>Genomic Encyclopedia of Type Strains, Phase IV (KMG-IV): sequencing the most valuable type-strain genomes for metagenomic binning, comparative biology and taxonomic classification.</title>
        <authorList>
            <person name="Goeker M."/>
        </authorList>
    </citation>
    <scope>NUCLEOTIDE SEQUENCE [LARGE SCALE GENOMIC DNA]</scope>
    <source>
        <strain evidence="1 2">DSM 28538</strain>
    </source>
</reference>
<accession>A0A840NT86</accession>
<keyword evidence="2" id="KW-1185">Reference proteome</keyword>
<gene>
    <name evidence="1" type="ORF">HNQ69_000277</name>
</gene>
<dbReference type="AlphaFoldDB" id="A0A840NT86"/>
<protein>
    <submittedName>
        <fullName evidence="1">Uncharacterized protein</fullName>
    </submittedName>
</protein>
<dbReference type="Proteomes" id="UP000561417">
    <property type="component" value="Unassembled WGS sequence"/>
</dbReference>
<evidence type="ECO:0000313" key="1">
    <source>
        <dbReference type="EMBL" id="MBB5073173.1"/>
    </source>
</evidence>
<evidence type="ECO:0000313" key="2">
    <source>
        <dbReference type="Proteomes" id="UP000561417"/>
    </source>
</evidence>
<proteinExistence type="predicted"/>
<sequence>MSDNTFQVSLKKFALCFLKGRFFAFRTVVELVRLEKIYQYEAEKLLIQRKRFLLRSLGKAEAIFQTPNL</sequence>